<dbReference type="AlphaFoldDB" id="A0A080MB10"/>
<evidence type="ECO:0000256" key="6">
    <source>
        <dbReference type="SAM" id="Phobius"/>
    </source>
</evidence>
<dbReference type="InterPro" id="IPR051258">
    <property type="entry name" value="Diverse_Substrate_Transporter"/>
</dbReference>
<evidence type="ECO:0000313" key="11">
    <source>
        <dbReference type="Proteomes" id="UP000509684"/>
    </source>
</evidence>
<evidence type="ECO:0000259" key="7">
    <source>
        <dbReference type="Pfam" id="PF00892"/>
    </source>
</evidence>
<keyword evidence="10" id="KW-1185">Reference proteome</keyword>
<dbReference type="RefSeq" id="WP_171047218.1">
    <property type="nucleotide sequence ID" value="NZ_JDST02000009.1"/>
</dbReference>
<organism evidence="8 10">
    <name type="scientific">Candidatus Accumulibacter cognatus</name>
    <dbReference type="NCBI Taxonomy" id="2954383"/>
    <lineage>
        <taxon>Bacteria</taxon>
        <taxon>Pseudomonadati</taxon>
        <taxon>Pseudomonadota</taxon>
        <taxon>Betaproteobacteria</taxon>
        <taxon>Candidatus Accumulibacter</taxon>
    </lineage>
</organism>
<feature type="domain" description="EamA" evidence="7">
    <location>
        <begin position="17"/>
        <end position="148"/>
    </location>
</feature>
<dbReference type="Pfam" id="PF00892">
    <property type="entry name" value="EamA"/>
    <property type="match status" value="1"/>
</dbReference>
<name>A0A080MB10_9PROT</name>
<evidence type="ECO:0000313" key="10">
    <source>
        <dbReference type="Proteomes" id="UP000021315"/>
    </source>
</evidence>
<accession>A0A7D5NA72</accession>
<feature type="transmembrane region" description="Helical" evidence="6">
    <location>
        <begin position="134"/>
        <end position="154"/>
    </location>
</feature>
<comment type="subcellular location">
    <subcellularLocation>
        <location evidence="1">Cell membrane</location>
        <topology evidence="1">Multi-pass membrane protein</topology>
    </subcellularLocation>
</comment>
<evidence type="ECO:0000256" key="2">
    <source>
        <dbReference type="ARBA" id="ARBA00022475"/>
    </source>
</evidence>
<evidence type="ECO:0000313" key="9">
    <source>
        <dbReference type="EMBL" id="QLH50026.1"/>
    </source>
</evidence>
<feature type="transmembrane region" description="Helical" evidence="6">
    <location>
        <begin position="239"/>
        <end position="260"/>
    </location>
</feature>
<feature type="transmembrane region" description="Helical" evidence="6">
    <location>
        <begin position="12"/>
        <end position="38"/>
    </location>
</feature>
<keyword evidence="4 6" id="KW-1133">Transmembrane helix</keyword>
<dbReference type="PANTHER" id="PTHR42920">
    <property type="entry name" value="OS03G0707200 PROTEIN-RELATED"/>
    <property type="match status" value="1"/>
</dbReference>
<keyword evidence="2" id="KW-1003">Cell membrane</keyword>
<dbReference type="EMBL" id="JDST02000009">
    <property type="protein sequence ID" value="KFB78141.1"/>
    <property type="molecule type" value="Genomic_DNA"/>
</dbReference>
<protein>
    <submittedName>
        <fullName evidence="9">DMT family transporter</fullName>
    </submittedName>
    <submittedName>
        <fullName evidence="8">Inner membrane protein YtfF</fullName>
    </submittedName>
</protein>
<dbReference type="InterPro" id="IPR000620">
    <property type="entry name" value="EamA_dom"/>
</dbReference>
<dbReference type="Proteomes" id="UP000021315">
    <property type="component" value="Unassembled WGS sequence"/>
</dbReference>
<feature type="transmembrane region" description="Helical" evidence="6">
    <location>
        <begin position="44"/>
        <end position="64"/>
    </location>
</feature>
<dbReference type="KEGG" id="acog:HWD57_09730"/>
<dbReference type="InterPro" id="IPR037185">
    <property type="entry name" value="EmrE-like"/>
</dbReference>
<reference evidence="9" key="3">
    <citation type="submission" date="2020-06" db="EMBL/GenBank/DDBJ databases">
        <authorList>
            <person name="Arumugam K."/>
            <person name="Besarab I."/>
            <person name="Haryono M."/>
            <person name="Bagci C."/>
            <person name="Beier S."/>
            <person name="Buchfink B."/>
            <person name="Gorska A."/>
            <person name="Qiu G."/>
            <person name="Huson D.H."/>
            <person name="Williams R.B."/>
        </authorList>
    </citation>
    <scope>NUCLEOTIDE SEQUENCE</scope>
    <source>
        <strain evidence="9">SSA1</strain>
    </source>
</reference>
<evidence type="ECO:0000256" key="1">
    <source>
        <dbReference type="ARBA" id="ARBA00004651"/>
    </source>
</evidence>
<dbReference type="STRING" id="1453999.AW06_000532"/>
<dbReference type="EMBL" id="CP058708">
    <property type="protein sequence ID" value="QLH50026.1"/>
    <property type="molecule type" value="Genomic_DNA"/>
</dbReference>
<evidence type="ECO:0000256" key="4">
    <source>
        <dbReference type="ARBA" id="ARBA00022989"/>
    </source>
</evidence>
<keyword evidence="3 6" id="KW-0812">Transmembrane</keyword>
<reference evidence="8 10" key="1">
    <citation type="submission" date="2014-02" db="EMBL/GenBank/DDBJ databases">
        <title>Expanding our view of genomic diversity in Candidatus Accumulibacter clades.</title>
        <authorList>
            <person name="Skennerton C.T."/>
            <person name="Barr J.J."/>
            <person name="Slater F.R."/>
            <person name="Bond P.L."/>
            <person name="Tyson G.W."/>
        </authorList>
    </citation>
    <scope>NUCLEOTIDE SEQUENCE [LARGE SCALE GENOMIC DNA]</scope>
    <source>
        <strain evidence="10">SK-02</strain>
    </source>
</reference>
<sequence>MRTLRPELPDHSVLVDGVACAMGAGLLWGLVFVVPLMLPDYPPAMLSFGRYLGFGVIALLLAWADLPRLQQLQQQDWLMAGELALVGNLLYYLFLSAAIQLAGAPLPTMLIGTLPVVIAVVANFGAEALPWRRLLPSLAVISTGIALVNSHEMALLDGQRSHHDHLLGVLLAIAAVVAWTWYPIRNSRWLRQRPALASGTWAIAQGLVTLPLAVIGMTVTGLYFRGRSGFEFPLGPQALRYIGLMLTLGLCASWLGTLLWNRASKLLPTALAGQMIVFETLAAFAYAFIWRGVFPGNTALIGIALLIAGVLLGVRAFRPA</sequence>
<feature type="transmembrane region" description="Helical" evidence="6">
    <location>
        <begin position="101"/>
        <end position="122"/>
    </location>
</feature>
<evidence type="ECO:0000313" key="8">
    <source>
        <dbReference type="EMBL" id="KFB78141.1"/>
    </source>
</evidence>
<accession>A0A080MB10</accession>
<proteinExistence type="predicted"/>
<feature type="transmembrane region" description="Helical" evidence="6">
    <location>
        <begin position="299"/>
        <end position="317"/>
    </location>
</feature>
<dbReference type="SUPFAM" id="SSF103481">
    <property type="entry name" value="Multidrug resistance efflux transporter EmrE"/>
    <property type="match status" value="2"/>
</dbReference>
<dbReference type="GO" id="GO:0005886">
    <property type="term" value="C:plasma membrane"/>
    <property type="evidence" value="ECO:0007669"/>
    <property type="project" value="UniProtKB-SubCell"/>
</dbReference>
<gene>
    <name evidence="8" type="primary">ytfF</name>
    <name evidence="8" type="ORF">AW06_000532</name>
    <name evidence="9" type="ORF">HWD57_09730</name>
</gene>
<feature type="transmembrane region" description="Helical" evidence="6">
    <location>
        <begin position="196"/>
        <end position="219"/>
    </location>
</feature>
<evidence type="ECO:0000256" key="5">
    <source>
        <dbReference type="ARBA" id="ARBA00023136"/>
    </source>
</evidence>
<dbReference type="Proteomes" id="UP000509684">
    <property type="component" value="Chromosome"/>
</dbReference>
<feature type="transmembrane region" description="Helical" evidence="6">
    <location>
        <begin position="76"/>
        <end position="95"/>
    </location>
</feature>
<dbReference type="PANTHER" id="PTHR42920:SF11">
    <property type="entry name" value="INNER MEMBRANE PROTEIN YTFF"/>
    <property type="match status" value="1"/>
</dbReference>
<feature type="transmembrane region" description="Helical" evidence="6">
    <location>
        <begin position="166"/>
        <end position="184"/>
    </location>
</feature>
<feature type="transmembrane region" description="Helical" evidence="6">
    <location>
        <begin position="272"/>
        <end position="293"/>
    </location>
</feature>
<evidence type="ECO:0000256" key="3">
    <source>
        <dbReference type="ARBA" id="ARBA00022692"/>
    </source>
</evidence>
<keyword evidence="5 6" id="KW-0472">Membrane</keyword>
<reference evidence="9 11" key="2">
    <citation type="journal article" date="2019" name="Microbiome">
        <title>Annotated bacterial chromosomes from frame-shift-corrected long-read metagenomic data.</title>
        <authorList>
            <person name="Arumugam K."/>
            <person name="Bagci C."/>
            <person name="Bessarab I."/>
            <person name="Beier S."/>
            <person name="Buchfink B."/>
            <person name="Gorska A."/>
            <person name="Qiu G."/>
            <person name="Huson D.H."/>
            <person name="Williams R.B.H."/>
        </authorList>
    </citation>
    <scope>NUCLEOTIDE SEQUENCE [LARGE SCALE GENOMIC DNA]</scope>
    <source>
        <strain evidence="9">SSA1</strain>
    </source>
</reference>